<dbReference type="RefSeq" id="XP_021874474.1">
    <property type="nucleotide sequence ID" value="XM_022012197.1"/>
</dbReference>
<dbReference type="GeneID" id="33554005"/>
<accession>A0A1Y1UUC8</accession>
<dbReference type="Proteomes" id="UP000193218">
    <property type="component" value="Unassembled WGS sequence"/>
</dbReference>
<organism evidence="1 2">
    <name type="scientific">Kockovaella imperatae</name>
    <dbReference type="NCBI Taxonomy" id="4999"/>
    <lineage>
        <taxon>Eukaryota</taxon>
        <taxon>Fungi</taxon>
        <taxon>Dikarya</taxon>
        <taxon>Basidiomycota</taxon>
        <taxon>Agaricomycotina</taxon>
        <taxon>Tremellomycetes</taxon>
        <taxon>Tremellales</taxon>
        <taxon>Cuniculitremaceae</taxon>
        <taxon>Kockovaella</taxon>
    </lineage>
</organism>
<dbReference type="AlphaFoldDB" id="A0A1Y1UUC8"/>
<keyword evidence="2" id="KW-1185">Reference proteome</keyword>
<evidence type="ECO:0000313" key="1">
    <source>
        <dbReference type="EMBL" id="ORX40795.1"/>
    </source>
</evidence>
<sequence>MTVKVIRIALLICDTPLPRVMKDHGDYLQIYRTWLLDSLATYSDQEIAQDTELILDGYNVVDHGQFPPRERLIAGARDAYDAVMLTGSSEYSALHCIYGRCIGFYSRPTLCRELLLNTSRIPFRTYRS</sequence>
<gene>
    <name evidence="1" type="ORF">BD324DRAFT_21530</name>
</gene>
<dbReference type="STRING" id="4999.A0A1Y1UUC8"/>
<dbReference type="InParanoid" id="A0A1Y1UUC8"/>
<dbReference type="EMBL" id="NBSH01000001">
    <property type="protein sequence ID" value="ORX40795.1"/>
    <property type="molecule type" value="Genomic_DNA"/>
</dbReference>
<proteinExistence type="predicted"/>
<evidence type="ECO:0000313" key="2">
    <source>
        <dbReference type="Proteomes" id="UP000193218"/>
    </source>
</evidence>
<reference evidence="1 2" key="1">
    <citation type="submission" date="2017-03" db="EMBL/GenBank/DDBJ databases">
        <title>Widespread Adenine N6-methylation of Active Genes in Fungi.</title>
        <authorList>
            <consortium name="DOE Joint Genome Institute"/>
            <person name="Mondo S.J."/>
            <person name="Dannebaum R.O."/>
            <person name="Kuo R.C."/>
            <person name="Louie K.B."/>
            <person name="Bewick A.J."/>
            <person name="Labutti K."/>
            <person name="Haridas S."/>
            <person name="Kuo A."/>
            <person name="Salamov A."/>
            <person name="Ahrendt S.R."/>
            <person name="Lau R."/>
            <person name="Bowen B.P."/>
            <person name="Lipzen A."/>
            <person name="Sullivan W."/>
            <person name="Andreopoulos W.B."/>
            <person name="Clum A."/>
            <person name="Lindquist E."/>
            <person name="Daum C."/>
            <person name="Northen T.R."/>
            <person name="Ramamoorthy G."/>
            <person name="Schmitz R.J."/>
            <person name="Gryganskyi A."/>
            <person name="Culley D."/>
            <person name="Magnuson J."/>
            <person name="James T.Y."/>
            <person name="O'Malley M.A."/>
            <person name="Stajich J.E."/>
            <person name="Spatafora J.W."/>
            <person name="Visel A."/>
            <person name="Grigoriev I.V."/>
        </authorList>
    </citation>
    <scope>NUCLEOTIDE SEQUENCE [LARGE SCALE GENOMIC DNA]</scope>
    <source>
        <strain evidence="1 2">NRRL Y-17943</strain>
    </source>
</reference>
<name>A0A1Y1UUC8_9TREE</name>
<comment type="caution">
    <text evidence="1">The sequence shown here is derived from an EMBL/GenBank/DDBJ whole genome shotgun (WGS) entry which is preliminary data.</text>
</comment>
<dbReference type="OrthoDB" id="92161at2759"/>
<protein>
    <submittedName>
        <fullName evidence="1">Uncharacterized protein</fullName>
    </submittedName>
</protein>